<dbReference type="AlphaFoldDB" id="A0AAD1VQM8"/>
<protein>
    <submittedName>
        <fullName evidence="1">Uncharacterized protein</fullName>
    </submittedName>
</protein>
<reference evidence="1" key="1">
    <citation type="submission" date="2022-03" db="EMBL/GenBank/DDBJ databases">
        <authorList>
            <person name="Alioto T."/>
            <person name="Alioto T."/>
            <person name="Gomez Garrido J."/>
        </authorList>
    </citation>
    <scope>NUCLEOTIDE SEQUENCE</scope>
</reference>
<dbReference type="Gene3D" id="3.30.70.1820">
    <property type="entry name" value="L1 transposable element, RRM domain"/>
    <property type="match status" value="1"/>
</dbReference>
<sequence>MEVRNYQEEKIARSSREVRVDIQALGLRMTDLESRMETMVQVHNTTVTHANSMDRHLRDLEMHVADLANRSRSNNLRIRGLPGTPNEGSLRDKLQQYFKHLILKINRKDRAHHALRTRRSEGALPMDIILRFHHFSTKRLSCTSARTTNCPTNQPP</sequence>
<dbReference type="EMBL" id="OW240912">
    <property type="protein sequence ID" value="CAH2225763.1"/>
    <property type="molecule type" value="Genomic_DNA"/>
</dbReference>
<dbReference type="Proteomes" id="UP001295444">
    <property type="component" value="Chromosome 01"/>
</dbReference>
<dbReference type="PANTHER" id="PTHR11505">
    <property type="entry name" value="L1 TRANSPOSABLE ELEMENT-RELATED"/>
    <property type="match status" value="1"/>
</dbReference>
<dbReference type="InterPro" id="IPR004244">
    <property type="entry name" value="Transposase_22"/>
</dbReference>
<gene>
    <name evidence="1" type="ORF">PECUL_23A002881</name>
</gene>
<evidence type="ECO:0000313" key="1">
    <source>
        <dbReference type="EMBL" id="CAH2225763.1"/>
    </source>
</evidence>
<organism evidence="1 2">
    <name type="scientific">Pelobates cultripes</name>
    <name type="common">Western spadefoot toad</name>
    <dbReference type="NCBI Taxonomy" id="61616"/>
    <lineage>
        <taxon>Eukaryota</taxon>
        <taxon>Metazoa</taxon>
        <taxon>Chordata</taxon>
        <taxon>Craniata</taxon>
        <taxon>Vertebrata</taxon>
        <taxon>Euteleostomi</taxon>
        <taxon>Amphibia</taxon>
        <taxon>Batrachia</taxon>
        <taxon>Anura</taxon>
        <taxon>Pelobatoidea</taxon>
        <taxon>Pelobatidae</taxon>
        <taxon>Pelobates</taxon>
    </lineage>
</organism>
<keyword evidence="2" id="KW-1185">Reference proteome</keyword>
<accession>A0AAD1VQM8</accession>
<evidence type="ECO:0000313" key="2">
    <source>
        <dbReference type="Proteomes" id="UP001295444"/>
    </source>
</evidence>
<name>A0AAD1VQM8_PELCU</name>
<proteinExistence type="predicted"/>